<name>A0ABV4JYX7_9BACT</name>
<dbReference type="PANTHER" id="PTHR30160">
    <property type="entry name" value="TETRAACYLDISACCHARIDE 4'-KINASE-RELATED"/>
    <property type="match status" value="1"/>
</dbReference>
<evidence type="ECO:0000313" key="4">
    <source>
        <dbReference type="Proteomes" id="UP001568698"/>
    </source>
</evidence>
<keyword evidence="2" id="KW-0808">Transferase</keyword>
<dbReference type="EMBL" id="JBGLYH010000007">
    <property type="protein sequence ID" value="MEZ7195917.1"/>
    <property type="molecule type" value="Genomic_DNA"/>
</dbReference>
<dbReference type="InterPro" id="IPR002201">
    <property type="entry name" value="Glyco_trans_9"/>
</dbReference>
<keyword evidence="1" id="KW-0328">Glycosyltransferase</keyword>
<dbReference type="InterPro" id="IPR051199">
    <property type="entry name" value="LPS_LOS_Heptosyltrfase"/>
</dbReference>
<evidence type="ECO:0000313" key="3">
    <source>
        <dbReference type="EMBL" id="MEZ7195917.1"/>
    </source>
</evidence>
<dbReference type="Gene3D" id="3.40.50.2000">
    <property type="entry name" value="Glycogen Phosphorylase B"/>
    <property type="match status" value="2"/>
</dbReference>
<proteinExistence type="predicted"/>
<comment type="caution">
    <text evidence="3">The sequence shown here is derived from an EMBL/GenBank/DDBJ whole genome shotgun (WGS) entry which is preliminary data.</text>
</comment>
<dbReference type="SUPFAM" id="SSF53756">
    <property type="entry name" value="UDP-Glycosyltransferase/glycogen phosphorylase"/>
    <property type="match status" value="1"/>
</dbReference>
<gene>
    <name evidence="3" type="ORF">AB6M95_04085</name>
</gene>
<protein>
    <submittedName>
        <fullName evidence="3">Glycosyltransferase family 9 protein</fullName>
    </submittedName>
</protein>
<accession>A0ABV4JYX7</accession>
<sequence>MNVLIINLTRFGDLIQTQPVIAGFKSRGHRVGLVCLSNFASAASLLDGVDRVFAFPGAGLLSGLDRDWRLAVRDLSGFRQSVFDNFPPDETVNLTPSISSRLLAYGLTPASGKATGFTVDELGFNADTSTWAAFLQLAGANRGASPFNICDLFRRAAGLDREGNALVLAAPGEAALARADELLSVPGVTGAGFAALQPGASEERRRWPVDYFLRTARMLHERDGLVPVLLGTGGEAGLGARFAEGADFPFIDCMGKTSLTELAAVLSRCRVLLTNDTGTMHLAAGLNVPLCAVFLATAQPWDTGPYRAGDICLEPDMDCHPCSFGKTCPHDEACRRAVTPEAMYACARALVRGGDPEPVPGARIWRTRTGADGFMELQSLSGHDGADRTLWIGLQRAHFRAFLDGEAAPVRAGLGARLGPAMRRELSKTLTSARDMLFLLSQQGVLLRVNPRPQAKTKFLASWQRVQNILSSNNYLNILALLWMFESQRQGDDLASLLSVAERHLGLLTALLDDLA</sequence>
<reference evidence="3 4" key="1">
    <citation type="submission" date="2024-08" db="EMBL/GenBank/DDBJ databases">
        <title>Sulfate-reducing bacteria isolated from formation water of the oil field in Kazakhstan and description of Pseudodesulfovibrio sp.</title>
        <authorList>
            <person name="Bidzhieva S.K."/>
            <person name="Tourova T.P."/>
            <person name="Grouzdev D.S."/>
            <person name="Beletsky A.V."/>
            <person name="Sokolova D.S."/>
            <person name="Samigullina S.R."/>
            <person name="Poltaraus A.B."/>
            <person name="Avtukh A.N."/>
            <person name="Tereshina V.M."/>
            <person name="Zhaparov N.S."/>
            <person name="Mardanov A.V."/>
            <person name="Nazina T.N."/>
        </authorList>
    </citation>
    <scope>NUCLEOTIDE SEQUENCE [LARGE SCALE GENOMIC DNA]</scope>
    <source>
        <strain evidence="3 4">9FUS</strain>
    </source>
</reference>
<dbReference type="RefSeq" id="WP_371385460.1">
    <property type="nucleotide sequence ID" value="NZ_JBGLYH010000007.1"/>
</dbReference>
<dbReference type="PANTHER" id="PTHR30160:SF7">
    <property type="entry name" value="ADP-HEPTOSE--LPS HEPTOSYLTRANSFERASE 2"/>
    <property type="match status" value="1"/>
</dbReference>
<dbReference type="Pfam" id="PF01075">
    <property type="entry name" value="Glyco_transf_9"/>
    <property type="match status" value="1"/>
</dbReference>
<dbReference type="CDD" id="cd03789">
    <property type="entry name" value="GT9_LPS_heptosyltransferase"/>
    <property type="match status" value="1"/>
</dbReference>
<dbReference type="Proteomes" id="UP001568698">
    <property type="component" value="Unassembled WGS sequence"/>
</dbReference>
<evidence type="ECO:0000256" key="2">
    <source>
        <dbReference type="ARBA" id="ARBA00022679"/>
    </source>
</evidence>
<evidence type="ECO:0000256" key="1">
    <source>
        <dbReference type="ARBA" id="ARBA00022676"/>
    </source>
</evidence>
<organism evidence="3 4">
    <name type="scientific">Pseudodesulfovibrio karagichevae</name>
    <dbReference type="NCBI Taxonomy" id="3239305"/>
    <lineage>
        <taxon>Bacteria</taxon>
        <taxon>Pseudomonadati</taxon>
        <taxon>Thermodesulfobacteriota</taxon>
        <taxon>Desulfovibrionia</taxon>
        <taxon>Desulfovibrionales</taxon>
        <taxon>Desulfovibrionaceae</taxon>
    </lineage>
</organism>
<keyword evidence="4" id="KW-1185">Reference proteome</keyword>